<comment type="caution">
    <text evidence="4">The sequence shown here is derived from an EMBL/GenBank/DDBJ whole genome shotgun (WGS) entry which is preliminary data.</text>
</comment>
<dbReference type="InterPro" id="IPR001387">
    <property type="entry name" value="Cro/C1-type_HTH"/>
</dbReference>
<proteinExistence type="predicted"/>
<sequence length="230" mass="25540">MRSSASLINFYGEYKMMFIAENLKSLRKGKELTQEEVAEMLGVSAQSVSKWERGDTFPDITLLPALANLYKTSIDALIGMDKINDRQTKTAIFTVGHNHLREGDINAAITVYSEALKTFPNDEGIMSDLSMALALDGDPAKLSQAVALCERVLSSGQSEKVHHTTRAALCFIYLKAGEKERAITAARKLPHVRESRETILAELEKKPTTNDIDSYLKFIAIGENDEQDIK</sequence>
<keyword evidence="2" id="KW-0802">TPR repeat</keyword>
<gene>
    <name evidence="4" type="ORF">DL346_11780</name>
</gene>
<keyword evidence="5" id="KW-1185">Reference proteome</keyword>
<dbReference type="Pfam" id="PF01381">
    <property type="entry name" value="HTH_3"/>
    <property type="match status" value="1"/>
</dbReference>
<name>A0A328U593_9BACL</name>
<dbReference type="InterPro" id="IPR010982">
    <property type="entry name" value="Lambda_DNA-bd_dom_sf"/>
</dbReference>
<dbReference type="Gene3D" id="1.10.260.40">
    <property type="entry name" value="lambda repressor-like DNA-binding domains"/>
    <property type="match status" value="1"/>
</dbReference>
<accession>A0A328U593</accession>
<dbReference type="OrthoDB" id="9804312at2"/>
<feature type="repeat" description="TPR" evidence="2">
    <location>
        <begin position="89"/>
        <end position="122"/>
    </location>
</feature>
<dbReference type="SMART" id="SM00530">
    <property type="entry name" value="HTH_XRE"/>
    <property type="match status" value="1"/>
</dbReference>
<dbReference type="SUPFAM" id="SSF47413">
    <property type="entry name" value="lambda repressor-like DNA-binding domains"/>
    <property type="match status" value="1"/>
</dbReference>
<keyword evidence="1" id="KW-0238">DNA-binding</keyword>
<evidence type="ECO:0000256" key="1">
    <source>
        <dbReference type="ARBA" id="ARBA00023125"/>
    </source>
</evidence>
<dbReference type="InterPro" id="IPR011990">
    <property type="entry name" value="TPR-like_helical_dom_sf"/>
</dbReference>
<dbReference type="CDD" id="cd00093">
    <property type="entry name" value="HTH_XRE"/>
    <property type="match status" value="1"/>
</dbReference>
<organism evidence="4 5">
    <name type="scientific">Paenibacillus montanisoli</name>
    <dbReference type="NCBI Taxonomy" id="2081970"/>
    <lineage>
        <taxon>Bacteria</taxon>
        <taxon>Bacillati</taxon>
        <taxon>Bacillota</taxon>
        <taxon>Bacilli</taxon>
        <taxon>Bacillales</taxon>
        <taxon>Paenibacillaceae</taxon>
        <taxon>Paenibacillus</taxon>
    </lineage>
</organism>
<feature type="domain" description="HTH cro/C1-type" evidence="3">
    <location>
        <begin position="23"/>
        <end position="77"/>
    </location>
</feature>
<evidence type="ECO:0000259" key="3">
    <source>
        <dbReference type="PROSITE" id="PS50943"/>
    </source>
</evidence>
<dbReference type="PROSITE" id="PS50943">
    <property type="entry name" value="HTH_CROC1"/>
    <property type="match status" value="1"/>
</dbReference>
<dbReference type="GO" id="GO:0003677">
    <property type="term" value="F:DNA binding"/>
    <property type="evidence" value="ECO:0007669"/>
    <property type="project" value="UniProtKB-KW"/>
</dbReference>
<dbReference type="AlphaFoldDB" id="A0A328U593"/>
<dbReference type="PROSITE" id="PS50005">
    <property type="entry name" value="TPR"/>
    <property type="match status" value="1"/>
</dbReference>
<evidence type="ECO:0000256" key="2">
    <source>
        <dbReference type="PROSITE-ProRule" id="PRU00339"/>
    </source>
</evidence>
<dbReference type="PANTHER" id="PTHR46558:SF11">
    <property type="entry name" value="HTH-TYPE TRANSCRIPTIONAL REGULATOR XRE"/>
    <property type="match status" value="1"/>
</dbReference>
<protein>
    <submittedName>
        <fullName evidence="4">Transcriptional regulator</fullName>
    </submittedName>
</protein>
<dbReference type="EMBL" id="QLUW01000002">
    <property type="protein sequence ID" value="RAP76095.1"/>
    <property type="molecule type" value="Genomic_DNA"/>
</dbReference>
<dbReference type="Proteomes" id="UP000249260">
    <property type="component" value="Unassembled WGS sequence"/>
</dbReference>
<dbReference type="PANTHER" id="PTHR46558">
    <property type="entry name" value="TRACRIPTIONAL REGULATORY PROTEIN-RELATED-RELATED"/>
    <property type="match status" value="1"/>
</dbReference>
<dbReference type="Gene3D" id="1.25.40.10">
    <property type="entry name" value="Tetratricopeptide repeat domain"/>
    <property type="match status" value="1"/>
</dbReference>
<dbReference type="InterPro" id="IPR019734">
    <property type="entry name" value="TPR_rpt"/>
</dbReference>
<evidence type="ECO:0000313" key="5">
    <source>
        <dbReference type="Proteomes" id="UP000249260"/>
    </source>
</evidence>
<reference evidence="4 5" key="1">
    <citation type="submission" date="2018-06" db="EMBL/GenBank/DDBJ databases">
        <title>Paenibacillus montanisoli sp. nov., isolated from mountain area soil.</title>
        <authorList>
            <person name="Wu M."/>
        </authorList>
    </citation>
    <scope>NUCLEOTIDE SEQUENCE [LARGE SCALE GENOMIC DNA]</scope>
    <source>
        <strain evidence="4 5">RA17</strain>
    </source>
</reference>
<dbReference type="SUPFAM" id="SSF48452">
    <property type="entry name" value="TPR-like"/>
    <property type="match status" value="1"/>
</dbReference>
<evidence type="ECO:0000313" key="4">
    <source>
        <dbReference type="EMBL" id="RAP76095.1"/>
    </source>
</evidence>